<comment type="caution">
    <text evidence="10">The sequence shown here is derived from an EMBL/GenBank/DDBJ whole genome shotgun (WGS) entry which is preliminary data.</text>
</comment>
<organism evidence="10 11">
    <name type="scientific">candidate division WWE3 bacterium</name>
    <dbReference type="NCBI Taxonomy" id="2053526"/>
    <lineage>
        <taxon>Bacteria</taxon>
        <taxon>Katanobacteria</taxon>
    </lineage>
</organism>
<sequence>MNQKTLRRSATNQVIAGVCGGIAEYFQVDPTIVRVIFVILGLTPGPGILLYIILWLIIPGPTSNSKPGEDTIREGFKEMEEKIESFGDSIEEKFDHEDDTEPVQSDSTQNHYEKRQQSGPSWLGIALLIIGGWFLLENLGFLRIFDLGRLWPLLLIFFGIYFISKRD</sequence>
<evidence type="ECO:0000313" key="10">
    <source>
        <dbReference type="EMBL" id="MCA9390438.1"/>
    </source>
</evidence>
<evidence type="ECO:0000256" key="4">
    <source>
        <dbReference type="ARBA" id="ARBA00022989"/>
    </source>
</evidence>
<keyword evidence="5 7" id="KW-0472">Membrane</keyword>
<dbReference type="Pfam" id="PF18917">
    <property type="entry name" value="LiaI-LiaF-like_TM1"/>
    <property type="match status" value="1"/>
</dbReference>
<keyword evidence="4 7" id="KW-1133">Transmembrane helix</keyword>
<evidence type="ECO:0000313" key="11">
    <source>
        <dbReference type="Proteomes" id="UP000701698"/>
    </source>
</evidence>
<dbReference type="InterPro" id="IPR043726">
    <property type="entry name" value="LiaI-LiaF-like_TM1"/>
</dbReference>
<feature type="transmembrane region" description="Helical" evidence="7">
    <location>
        <begin position="35"/>
        <end position="58"/>
    </location>
</feature>
<dbReference type="InterPro" id="IPR007168">
    <property type="entry name" value="Phageshock_PspC_N"/>
</dbReference>
<evidence type="ECO:0000256" key="6">
    <source>
        <dbReference type="SAM" id="MobiDB-lite"/>
    </source>
</evidence>
<dbReference type="Proteomes" id="UP000701698">
    <property type="component" value="Unassembled WGS sequence"/>
</dbReference>
<feature type="domain" description="LiaI-LiaF-like transmembrane region" evidence="9">
    <location>
        <begin position="122"/>
        <end position="163"/>
    </location>
</feature>
<dbReference type="EMBL" id="JAGQKX010000096">
    <property type="protein sequence ID" value="MCA9390438.1"/>
    <property type="molecule type" value="Genomic_DNA"/>
</dbReference>
<name>A0A955LHM1_UNCKA</name>
<feature type="region of interest" description="Disordered" evidence="6">
    <location>
        <begin position="90"/>
        <end position="111"/>
    </location>
</feature>
<reference evidence="10" key="1">
    <citation type="submission" date="2020-04" db="EMBL/GenBank/DDBJ databases">
        <authorList>
            <person name="Zhang T."/>
        </authorList>
    </citation>
    <scope>NUCLEOTIDE SEQUENCE</scope>
    <source>
        <strain evidence="10">HKST-UBA01</strain>
    </source>
</reference>
<evidence type="ECO:0000256" key="5">
    <source>
        <dbReference type="ARBA" id="ARBA00023136"/>
    </source>
</evidence>
<keyword evidence="2" id="KW-1003">Cell membrane</keyword>
<dbReference type="InterPro" id="IPR052027">
    <property type="entry name" value="PspC"/>
</dbReference>
<evidence type="ECO:0000256" key="2">
    <source>
        <dbReference type="ARBA" id="ARBA00022475"/>
    </source>
</evidence>
<accession>A0A955LHM1</accession>
<protein>
    <submittedName>
        <fullName evidence="10">PspC domain-containing protein</fullName>
    </submittedName>
</protein>
<proteinExistence type="predicted"/>
<feature type="transmembrane region" description="Helical" evidence="7">
    <location>
        <begin position="119"/>
        <end position="136"/>
    </location>
</feature>
<dbReference type="PANTHER" id="PTHR33885:SF3">
    <property type="entry name" value="PHAGE SHOCK PROTEIN C"/>
    <property type="match status" value="1"/>
</dbReference>
<feature type="transmembrane region" description="Helical" evidence="7">
    <location>
        <begin position="148"/>
        <end position="164"/>
    </location>
</feature>
<evidence type="ECO:0000259" key="9">
    <source>
        <dbReference type="Pfam" id="PF18917"/>
    </source>
</evidence>
<dbReference type="Pfam" id="PF04024">
    <property type="entry name" value="PspC"/>
    <property type="match status" value="1"/>
</dbReference>
<dbReference type="PANTHER" id="PTHR33885">
    <property type="entry name" value="PHAGE SHOCK PROTEIN C"/>
    <property type="match status" value="1"/>
</dbReference>
<reference evidence="10" key="2">
    <citation type="journal article" date="2021" name="Microbiome">
        <title>Successional dynamics and alternative stable states in a saline activated sludge microbial community over 9 years.</title>
        <authorList>
            <person name="Wang Y."/>
            <person name="Ye J."/>
            <person name="Ju F."/>
            <person name="Liu L."/>
            <person name="Boyd J.A."/>
            <person name="Deng Y."/>
            <person name="Parks D.H."/>
            <person name="Jiang X."/>
            <person name="Yin X."/>
            <person name="Woodcroft B.J."/>
            <person name="Tyson G.W."/>
            <person name="Hugenholtz P."/>
            <person name="Polz M.F."/>
            <person name="Zhang T."/>
        </authorList>
    </citation>
    <scope>NUCLEOTIDE SEQUENCE</scope>
    <source>
        <strain evidence="10">HKST-UBA01</strain>
    </source>
</reference>
<evidence type="ECO:0000256" key="3">
    <source>
        <dbReference type="ARBA" id="ARBA00022692"/>
    </source>
</evidence>
<dbReference type="AlphaFoldDB" id="A0A955LHM1"/>
<comment type="subcellular location">
    <subcellularLocation>
        <location evidence="1">Cell membrane</location>
        <topology evidence="1">Single-pass membrane protein</topology>
    </subcellularLocation>
</comment>
<feature type="domain" description="Phage shock protein PspC N-terminal" evidence="8">
    <location>
        <begin position="4"/>
        <end position="59"/>
    </location>
</feature>
<evidence type="ECO:0000256" key="1">
    <source>
        <dbReference type="ARBA" id="ARBA00004162"/>
    </source>
</evidence>
<dbReference type="GO" id="GO:0005886">
    <property type="term" value="C:plasma membrane"/>
    <property type="evidence" value="ECO:0007669"/>
    <property type="project" value="UniProtKB-SubCell"/>
</dbReference>
<evidence type="ECO:0000256" key="7">
    <source>
        <dbReference type="SAM" id="Phobius"/>
    </source>
</evidence>
<keyword evidence="3 7" id="KW-0812">Transmembrane</keyword>
<gene>
    <name evidence="10" type="ORF">KC571_03460</name>
</gene>
<evidence type="ECO:0000259" key="8">
    <source>
        <dbReference type="Pfam" id="PF04024"/>
    </source>
</evidence>